<dbReference type="RefSeq" id="WP_269359642.1">
    <property type="nucleotide sequence ID" value="NZ_JAPWHE010000010.1"/>
</dbReference>
<proteinExistence type="predicted"/>
<dbReference type="Proteomes" id="UP001068379">
    <property type="component" value="Unassembled WGS sequence"/>
</dbReference>
<dbReference type="EMBL" id="JAPWHE010000010">
    <property type="protein sequence ID" value="MCZ4330763.1"/>
    <property type="molecule type" value="Genomic_DNA"/>
</dbReference>
<accession>A0ABT4M6A0</accession>
<reference evidence="1" key="1">
    <citation type="submission" date="2022-12" db="EMBL/GenBank/DDBJ databases">
        <title>Bacterial isolates from different developmental stages of Nematostella vectensis.</title>
        <authorList>
            <person name="Fraune S."/>
        </authorList>
    </citation>
    <scope>NUCLEOTIDE SEQUENCE</scope>
    <source>
        <strain evidence="1">G21619-S1</strain>
    </source>
</reference>
<keyword evidence="2" id="KW-1185">Reference proteome</keyword>
<evidence type="ECO:0000313" key="2">
    <source>
        <dbReference type="Proteomes" id="UP001068379"/>
    </source>
</evidence>
<protein>
    <recommendedName>
        <fullName evidence="3">Phage antitermination protein Q</fullName>
    </recommendedName>
</protein>
<organism evidence="1 2">
    <name type="scientific">Castellaniella denitrificans</name>
    <dbReference type="NCBI Taxonomy" id="56119"/>
    <lineage>
        <taxon>Bacteria</taxon>
        <taxon>Pseudomonadati</taxon>
        <taxon>Pseudomonadota</taxon>
        <taxon>Betaproteobacteria</taxon>
        <taxon>Burkholderiales</taxon>
        <taxon>Alcaligenaceae</taxon>
        <taxon>Castellaniella</taxon>
    </lineage>
</organism>
<sequence length="147" mass="17160">MRLSDLDPAFVQRLENWGMYYRDQYRPAQSATYRVCQNAAAANGKGMHDGYRESNPRPEIDVDDAMIMERHWCMCAYRVSVQDRALIRAYWAENADPRRVCSVLKIRFLSWEALLCDAVERFRQAVDILEYQGKMTARQTEAALRGE</sequence>
<evidence type="ECO:0008006" key="3">
    <source>
        <dbReference type="Google" id="ProtNLM"/>
    </source>
</evidence>
<evidence type="ECO:0000313" key="1">
    <source>
        <dbReference type="EMBL" id="MCZ4330763.1"/>
    </source>
</evidence>
<gene>
    <name evidence="1" type="ORF">O4H32_12485</name>
</gene>
<name>A0ABT4M6A0_9BURK</name>
<comment type="caution">
    <text evidence="1">The sequence shown here is derived from an EMBL/GenBank/DDBJ whole genome shotgun (WGS) entry which is preliminary data.</text>
</comment>